<evidence type="ECO:0000256" key="2">
    <source>
        <dbReference type="ARBA" id="ARBA00023002"/>
    </source>
</evidence>
<protein>
    <recommendedName>
        <fullName evidence="4">Probable glycine dehydrogenase (decarboxylating) subunit 1</fullName>
        <ecNumber evidence="4">1.4.4.2</ecNumber>
    </recommendedName>
    <alternativeName>
        <fullName evidence="4">Glycine cleavage system P-protein subunit 1</fullName>
    </alternativeName>
    <alternativeName>
        <fullName evidence="4">Glycine decarboxylase subunit 1</fullName>
    </alternativeName>
    <alternativeName>
        <fullName evidence="4">Glycine dehydrogenase (aminomethyl-transferring) subunit 1</fullName>
    </alternativeName>
</protein>
<comment type="catalytic activity">
    <reaction evidence="3 4">
        <text>N(6)-[(R)-lipoyl]-L-lysyl-[glycine-cleavage complex H protein] + glycine + H(+) = N(6)-[(R)-S(8)-aminomethyldihydrolipoyl]-L-lysyl-[glycine-cleavage complex H protein] + CO2</text>
        <dbReference type="Rhea" id="RHEA:24304"/>
        <dbReference type="Rhea" id="RHEA-COMP:10494"/>
        <dbReference type="Rhea" id="RHEA-COMP:10495"/>
        <dbReference type="ChEBI" id="CHEBI:15378"/>
        <dbReference type="ChEBI" id="CHEBI:16526"/>
        <dbReference type="ChEBI" id="CHEBI:57305"/>
        <dbReference type="ChEBI" id="CHEBI:83099"/>
        <dbReference type="ChEBI" id="CHEBI:83143"/>
        <dbReference type="EC" id="1.4.4.2"/>
    </reaction>
</comment>
<gene>
    <name evidence="4" type="primary">gcvPA</name>
    <name evidence="6" type="ORF">G3M78_00970</name>
</gene>
<dbReference type="AlphaFoldDB" id="A0A7T0G283"/>
<dbReference type="PANTHER" id="PTHR42806">
    <property type="entry name" value="GLYCINE CLEAVAGE SYSTEM P-PROTEIN"/>
    <property type="match status" value="1"/>
</dbReference>
<comment type="function">
    <text evidence="1 4">The glycine cleavage system catalyzes the degradation of glycine. The P protein binds the alpha-amino group of glycine through its pyridoxal phosphate cofactor; CO(2) is released and the remaining methylamine moiety is then transferred to the lipoamide cofactor of the H protein.</text>
</comment>
<proteinExistence type="inferred from homology"/>
<dbReference type="HAMAP" id="MF_00712">
    <property type="entry name" value="GcvPA"/>
    <property type="match status" value="1"/>
</dbReference>
<dbReference type="NCBIfam" id="NF001696">
    <property type="entry name" value="PRK00451.1"/>
    <property type="match status" value="1"/>
</dbReference>
<sequence length="451" mass="50182">MPYIPHTENDIREMLAAVGVQTVDELFDCIPEPLRLEDGALELPTGMAESDLTGHFRELGKRNRNASVFLGAGAYRHYVPAIVGALALRGEFSTSYTPYQPEVSQGTLQAIFEFQTMVSMLTGMEIANASVYDGASSMAEAVLMANRINRKNKVLISRAVHPEYREVARTYCRGGQVEFQEIPYDEETGQTDLEKLYEALSPEVSPEVSAVVIQTPNFFGVVEEFKDLRERLDEIDALLIVNVTEALSMALLKSPGERGADIVSAEGQSFGLPVSFGGPYVGLFSTREKFLRQMPGRLCGETVDRRGRRSYALTLSTREQHIRREKATSNICTNQGLCALSATIYLAYMGKQGLRDLAILNLKKADYLKNKLAKVSGFEIAFSSDTFNEFVLRCPRPAIEIRDNLLQEKIIAGFPLAEDYPELKNSLLLCATEANSREEMDRLVDKLASMR</sequence>
<dbReference type="KEGG" id="nva:G3M78_00970"/>
<dbReference type="InterPro" id="IPR020581">
    <property type="entry name" value="GDC_P"/>
</dbReference>
<dbReference type="Pfam" id="PF02347">
    <property type="entry name" value="GDC-P"/>
    <property type="match status" value="1"/>
</dbReference>
<dbReference type="Proteomes" id="UP000594464">
    <property type="component" value="Chromosome"/>
</dbReference>
<dbReference type="Gene3D" id="3.40.640.10">
    <property type="entry name" value="Type I PLP-dependent aspartate aminotransferase-like (Major domain)"/>
    <property type="match status" value="1"/>
</dbReference>
<dbReference type="SUPFAM" id="SSF53383">
    <property type="entry name" value="PLP-dependent transferases"/>
    <property type="match status" value="1"/>
</dbReference>
<keyword evidence="2 4" id="KW-0560">Oxidoreductase</keyword>
<evidence type="ECO:0000256" key="3">
    <source>
        <dbReference type="ARBA" id="ARBA00049026"/>
    </source>
</evidence>
<feature type="domain" description="Glycine cleavage system P-protein N-terminal" evidence="5">
    <location>
        <begin position="3"/>
        <end position="445"/>
    </location>
</feature>
<reference evidence="7" key="1">
    <citation type="submission" date="2020-02" db="EMBL/GenBank/DDBJ databases">
        <title>Genomic and physiological characterization of two novel Nitrospinaceae genera.</title>
        <authorList>
            <person name="Mueller A.J."/>
            <person name="Jung M.-Y."/>
            <person name="Strachan C.R."/>
            <person name="Herbold C.W."/>
            <person name="Kirkegaard R.H."/>
            <person name="Daims H."/>
        </authorList>
    </citation>
    <scope>NUCLEOTIDE SEQUENCE [LARGE SCALE GENOMIC DNA]</scope>
</reference>
<dbReference type="InterPro" id="IPR015422">
    <property type="entry name" value="PyrdxlP-dep_Trfase_small"/>
</dbReference>
<name>A0A7T0G283_9BACT</name>
<dbReference type="InterPro" id="IPR015424">
    <property type="entry name" value="PyrdxlP-dep_Trfase"/>
</dbReference>
<organism evidence="6 7">
    <name type="scientific">Candidatus Nitrohelix vancouverensis</name>
    <dbReference type="NCBI Taxonomy" id="2705534"/>
    <lineage>
        <taxon>Bacteria</taxon>
        <taxon>Pseudomonadati</taxon>
        <taxon>Nitrospinota/Tectimicrobiota group</taxon>
        <taxon>Nitrospinota</taxon>
        <taxon>Nitrospinia</taxon>
        <taxon>Nitrospinales</taxon>
        <taxon>Nitrospinaceae</taxon>
        <taxon>Candidatus Nitrohelix</taxon>
    </lineage>
</organism>
<dbReference type="GO" id="GO:0009116">
    <property type="term" value="P:nucleoside metabolic process"/>
    <property type="evidence" value="ECO:0007669"/>
    <property type="project" value="InterPro"/>
</dbReference>
<dbReference type="GO" id="GO:0019464">
    <property type="term" value="P:glycine decarboxylation via glycine cleavage system"/>
    <property type="evidence" value="ECO:0007669"/>
    <property type="project" value="UniProtKB-UniRule"/>
</dbReference>
<evidence type="ECO:0000256" key="1">
    <source>
        <dbReference type="ARBA" id="ARBA00003788"/>
    </source>
</evidence>
<evidence type="ECO:0000313" key="7">
    <source>
        <dbReference type="Proteomes" id="UP000594464"/>
    </source>
</evidence>
<dbReference type="InterPro" id="IPR023010">
    <property type="entry name" value="GcvPA"/>
</dbReference>
<dbReference type="EMBL" id="CP048620">
    <property type="protein sequence ID" value="QPJ64050.1"/>
    <property type="molecule type" value="Genomic_DNA"/>
</dbReference>
<evidence type="ECO:0000313" key="6">
    <source>
        <dbReference type="EMBL" id="QPJ64050.1"/>
    </source>
</evidence>
<comment type="similarity">
    <text evidence="4">Belongs to the GcvP family. N-terminal subunit subfamily.</text>
</comment>
<dbReference type="InterPro" id="IPR015421">
    <property type="entry name" value="PyrdxlP-dep_Trfase_major"/>
</dbReference>
<dbReference type="InterPro" id="IPR049315">
    <property type="entry name" value="GDC-P_N"/>
</dbReference>
<evidence type="ECO:0000256" key="4">
    <source>
        <dbReference type="HAMAP-Rule" id="MF_00712"/>
    </source>
</evidence>
<dbReference type="Gene3D" id="3.90.1150.10">
    <property type="entry name" value="Aspartate Aminotransferase, domain 1"/>
    <property type="match status" value="1"/>
</dbReference>
<dbReference type="GO" id="GO:0004375">
    <property type="term" value="F:glycine dehydrogenase (decarboxylating) activity"/>
    <property type="evidence" value="ECO:0007669"/>
    <property type="project" value="UniProtKB-EC"/>
</dbReference>
<accession>A0A7T0G283</accession>
<dbReference type="PANTHER" id="PTHR42806:SF1">
    <property type="entry name" value="GLYCINE DEHYDROGENASE (DECARBOXYLATING)"/>
    <property type="match status" value="1"/>
</dbReference>
<evidence type="ECO:0000259" key="5">
    <source>
        <dbReference type="Pfam" id="PF02347"/>
    </source>
</evidence>
<dbReference type="PIRSF" id="PIRSF006815">
    <property type="entry name" value="GcvPA"/>
    <property type="match status" value="1"/>
</dbReference>
<comment type="subunit">
    <text evidence="4">The glycine cleavage system is composed of four proteins: P, T, L and H. In this organism, the P 'protein' is a heterodimer of two subunits.</text>
</comment>
<dbReference type="EC" id="1.4.4.2" evidence="4"/>
<dbReference type="CDD" id="cd00613">
    <property type="entry name" value="GDC-P"/>
    <property type="match status" value="1"/>
</dbReference>